<dbReference type="Proteomes" id="UP000800035">
    <property type="component" value="Unassembled WGS sequence"/>
</dbReference>
<sequence>MAFWASRLSAATKSCHQGYKQSAMAPQEPDVMKLDRAVGSVQVGRSEELTLEGQAVRAGAAIRMKQAATHLLRASAIRLSPLAMPGLVQFHTLTVAPPLGASPSLIRPCAPARRLNCPRTR</sequence>
<reference evidence="1" key="1">
    <citation type="journal article" date="2020" name="Stud. Mycol.">
        <title>101 Dothideomycetes genomes: a test case for predicting lifestyles and emergence of pathogens.</title>
        <authorList>
            <person name="Haridas S."/>
            <person name="Albert R."/>
            <person name="Binder M."/>
            <person name="Bloem J."/>
            <person name="Labutti K."/>
            <person name="Salamov A."/>
            <person name="Andreopoulos B."/>
            <person name="Baker S."/>
            <person name="Barry K."/>
            <person name="Bills G."/>
            <person name="Bluhm B."/>
            <person name="Cannon C."/>
            <person name="Castanera R."/>
            <person name="Culley D."/>
            <person name="Daum C."/>
            <person name="Ezra D."/>
            <person name="Gonzalez J."/>
            <person name="Henrissat B."/>
            <person name="Kuo A."/>
            <person name="Liang C."/>
            <person name="Lipzen A."/>
            <person name="Lutzoni F."/>
            <person name="Magnuson J."/>
            <person name="Mondo S."/>
            <person name="Nolan M."/>
            <person name="Ohm R."/>
            <person name="Pangilinan J."/>
            <person name="Park H.-J."/>
            <person name="Ramirez L."/>
            <person name="Alfaro M."/>
            <person name="Sun H."/>
            <person name="Tritt A."/>
            <person name="Yoshinaga Y."/>
            <person name="Zwiers L.-H."/>
            <person name="Turgeon B."/>
            <person name="Goodwin S."/>
            <person name="Spatafora J."/>
            <person name="Crous P."/>
            <person name="Grigoriev I."/>
        </authorList>
    </citation>
    <scope>NUCLEOTIDE SEQUENCE</scope>
    <source>
        <strain evidence="1">CBS 675.92</strain>
    </source>
</reference>
<keyword evidence="2" id="KW-1185">Reference proteome</keyword>
<accession>A0A6A5TWH0</accession>
<evidence type="ECO:0000313" key="2">
    <source>
        <dbReference type="Proteomes" id="UP000800035"/>
    </source>
</evidence>
<organism evidence="1 2">
    <name type="scientific">Byssothecium circinans</name>
    <dbReference type="NCBI Taxonomy" id="147558"/>
    <lineage>
        <taxon>Eukaryota</taxon>
        <taxon>Fungi</taxon>
        <taxon>Dikarya</taxon>
        <taxon>Ascomycota</taxon>
        <taxon>Pezizomycotina</taxon>
        <taxon>Dothideomycetes</taxon>
        <taxon>Pleosporomycetidae</taxon>
        <taxon>Pleosporales</taxon>
        <taxon>Massarineae</taxon>
        <taxon>Massarinaceae</taxon>
        <taxon>Byssothecium</taxon>
    </lineage>
</organism>
<proteinExistence type="predicted"/>
<dbReference type="AlphaFoldDB" id="A0A6A5TWH0"/>
<evidence type="ECO:0000313" key="1">
    <source>
        <dbReference type="EMBL" id="KAF1956788.1"/>
    </source>
</evidence>
<name>A0A6A5TWH0_9PLEO</name>
<dbReference type="EMBL" id="ML976991">
    <property type="protein sequence ID" value="KAF1956788.1"/>
    <property type="molecule type" value="Genomic_DNA"/>
</dbReference>
<gene>
    <name evidence="1" type="ORF">CC80DRAFT_548281</name>
</gene>
<protein>
    <submittedName>
        <fullName evidence="1">Uncharacterized protein</fullName>
    </submittedName>
</protein>